<dbReference type="InterPro" id="IPR014710">
    <property type="entry name" value="RmlC-like_jellyroll"/>
</dbReference>
<dbReference type="InterPro" id="IPR003313">
    <property type="entry name" value="AraC-bd"/>
</dbReference>
<keyword evidence="1" id="KW-0238">DNA-binding</keyword>
<dbReference type="EMBL" id="LYPC01000014">
    <property type="protein sequence ID" value="OCT15301.1"/>
    <property type="molecule type" value="Genomic_DNA"/>
</dbReference>
<dbReference type="Gene3D" id="2.60.120.10">
    <property type="entry name" value="Jelly Rolls"/>
    <property type="match status" value="1"/>
</dbReference>
<evidence type="ECO:0000259" key="2">
    <source>
        <dbReference type="Pfam" id="PF02311"/>
    </source>
</evidence>
<accession>A0A1C1A415</accession>
<evidence type="ECO:0000313" key="3">
    <source>
        <dbReference type="EMBL" id="OCT15301.1"/>
    </source>
</evidence>
<dbReference type="GO" id="GO:0006355">
    <property type="term" value="P:regulation of DNA-templated transcription"/>
    <property type="evidence" value="ECO:0007669"/>
    <property type="project" value="InterPro"/>
</dbReference>
<keyword evidence="4" id="KW-1185">Reference proteome</keyword>
<comment type="caution">
    <text evidence="3">The sequence shown here is derived from an EMBL/GenBank/DDBJ whole genome shotgun (WGS) entry which is preliminary data.</text>
</comment>
<dbReference type="GO" id="GO:0003677">
    <property type="term" value="F:DNA binding"/>
    <property type="evidence" value="ECO:0007669"/>
    <property type="project" value="UniProtKB-KW"/>
</dbReference>
<dbReference type="Pfam" id="PF02311">
    <property type="entry name" value="AraC_binding"/>
    <property type="match status" value="1"/>
</dbReference>
<dbReference type="InterPro" id="IPR037923">
    <property type="entry name" value="HTH-like"/>
</dbReference>
<reference evidence="4" key="1">
    <citation type="submission" date="2016-05" db="EMBL/GenBank/DDBJ databases">
        <title>Paenibacillus oryzae. sp. nov., isolated from the rice root.</title>
        <authorList>
            <person name="Zhang J."/>
            <person name="Zhang X."/>
        </authorList>
    </citation>
    <scope>NUCLEOTIDE SEQUENCE [LARGE SCALE GENOMIC DNA]</scope>
    <source>
        <strain evidence="4">KCTC13222</strain>
    </source>
</reference>
<dbReference type="AlphaFoldDB" id="A0A1C1A415"/>
<dbReference type="STRING" id="512399.A8709_14490"/>
<evidence type="ECO:0000256" key="1">
    <source>
        <dbReference type="ARBA" id="ARBA00023125"/>
    </source>
</evidence>
<sequence>MLTDVISALLEIADLKILKFDSHHRNEMNYRDRIFEEYYMMTYIRKGSAKLKVQDKIYNLLPGTVIFIPPHLKHDQYKDSEEETEFLWWHFTYNIHQVVDVLPFLHIPYIYPLKNHTRFEEVISGLCRYIAKRRKFY</sequence>
<gene>
    <name evidence="3" type="ORF">A8709_14490</name>
</gene>
<organism evidence="3 4">
    <name type="scientific">Paenibacillus pectinilyticus</name>
    <dbReference type="NCBI Taxonomy" id="512399"/>
    <lineage>
        <taxon>Bacteria</taxon>
        <taxon>Bacillati</taxon>
        <taxon>Bacillota</taxon>
        <taxon>Bacilli</taxon>
        <taxon>Bacillales</taxon>
        <taxon>Paenibacillaceae</taxon>
        <taxon>Paenibacillus</taxon>
    </lineage>
</organism>
<evidence type="ECO:0000313" key="4">
    <source>
        <dbReference type="Proteomes" id="UP000093309"/>
    </source>
</evidence>
<proteinExistence type="predicted"/>
<protein>
    <recommendedName>
        <fullName evidence="2">AraC-type arabinose-binding/dimerisation domain-containing protein</fullName>
    </recommendedName>
</protein>
<dbReference type="SUPFAM" id="SSF51215">
    <property type="entry name" value="Regulatory protein AraC"/>
    <property type="match status" value="1"/>
</dbReference>
<feature type="domain" description="AraC-type arabinose-binding/dimerisation" evidence="2">
    <location>
        <begin position="34"/>
        <end position="92"/>
    </location>
</feature>
<dbReference type="Proteomes" id="UP000093309">
    <property type="component" value="Unassembled WGS sequence"/>
</dbReference>
<name>A0A1C1A415_9BACL</name>